<proteinExistence type="predicted"/>
<organism evidence="1 2">
    <name type="scientific">Pseudodesulfovibrio nedwellii</name>
    <dbReference type="NCBI Taxonomy" id="2973072"/>
    <lineage>
        <taxon>Bacteria</taxon>
        <taxon>Pseudomonadati</taxon>
        <taxon>Thermodesulfobacteriota</taxon>
        <taxon>Desulfovibrionia</taxon>
        <taxon>Desulfovibrionales</taxon>
        <taxon>Desulfovibrionaceae</taxon>
    </lineage>
</organism>
<evidence type="ECO:0000313" key="1">
    <source>
        <dbReference type="EMBL" id="BDQ35919.1"/>
    </source>
</evidence>
<evidence type="ECO:0000313" key="2">
    <source>
        <dbReference type="Proteomes" id="UP001317742"/>
    </source>
</evidence>
<gene>
    <name evidence="1" type="ORF">SYK_02790</name>
</gene>
<dbReference type="RefSeq" id="WP_281761848.1">
    <property type="nucleotide sequence ID" value="NZ_AP026709.1"/>
</dbReference>
<dbReference type="Proteomes" id="UP001317742">
    <property type="component" value="Chromosome"/>
</dbReference>
<accession>A0ABM8AWX8</accession>
<evidence type="ECO:0008006" key="3">
    <source>
        <dbReference type="Google" id="ProtNLM"/>
    </source>
</evidence>
<name>A0ABM8AWX8_9BACT</name>
<sequence length="125" mass="14492">MSRTSYYKTTAADFKLFKATCLEWVEKFSLGQWHHNFEHCHLDVEGRCAQVAFTIGSRHTLFSLSKVWTVKPTKLEIKKAALHEVTHVLTARLYDFATARFVNKDEILEEFEAISRALEHAIYGQ</sequence>
<protein>
    <recommendedName>
        <fullName evidence="3">SprT-like domain-containing protein</fullName>
    </recommendedName>
</protein>
<keyword evidence="2" id="KW-1185">Reference proteome</keyword>
<reference evidence="1 2" key="1">
    <citation type="submission" date="2022-08" db="EMBL/GenBank/DDBJ databases">
        <title>Genome Sequence of the sulphate-reducing bacterium, Pseudodesulfovibrio sp. SYK.</title>
        <authorList>
            <person name="Kondo R."/>
            <person name="Kataoka T."/>
        </authorList>
    </citation>
    <scope>NUCLEOTIDE SEQUENCE [LARGE SCALE GENOMIC DNA]</scope>
    <source>
        <strain evidence="1 2">SYK</strain>
    </source>
</reference>
<dbReference type="EMBL" id="AP026709">
    <property type="protein sequence ID" value="BDQ35919.1"/>
    <property type="molecule type" value="Genomic_DNA"/>
</dbReference>